<dbReference type="PRINTS" id="PR00111">
    <property type="entry name" value="ABHYDROLASE"/>
</dbReference>
<dbReference type="EMBL" id="BONU01000042">
    <property type="protein sequence ID" value="GIG76006.1"/>
    <property type="molecule type" value="Genomic_DNA"/>
</dbReference>
<dbReference type="Pfam" id="PF12146">
    <property type="entry name" value="Hydrolase_4"/>
    <property type="match status" value="1"/>
</dbReference>
<evidence type="ECO:0000259" key="1">
    <source>
        <dbReference type="Pfam" id="PF12146"/>
    </source>
</evidence>
<feature type="domain" description="Serine aminopeptidase S33" evidence="1">
    <location>
        <begin position="27"/>
        <end position="252"/>
    </location>
</feature>
<dbReference type="Gene3D" id="3.40.50.1820">
    <property type="entry name" value="alpha/beta hydrolase"/>
    <property type="match status" value="1"/>
</dbReference>
<proteinExistence type="predicted"/>
<dbReference type="GO" id="GO:0003824">
    <property type="term" value="F:catalytic activity"/>
    <property type="evidence" value="ECO:0007669"/>
    <property type="project" value="UniProtKB-ARBA"/>
</dbReference>
<dbReference type="InterPro" id="IPR000073">
    <property type="entry name" value="AB_hydrolase_1"/>
</dbReference>
<evidence type="ECO:0000313" key="2">
    <source>
        <dbReference type="EMBL" id="GIG76006.1"/>
    </source>
</evidence>
<reference evidence="2" key="1">
    <citation type="submission" date="2021-01" db="EMBL/GenBank/DDBJ databases">
        <title>Whole genome shotgun sequence of Planosporangium flavigriseum NBRC 105377.</title>
        <authorList>
            <person name="Komaki H."/>
            <person name="Tamura T."/>
        </authorList>
    </citation>
    <scope>NUCLEOTIDE SEQUENCE</scope>
    <source>
        <strain evidence="2">NBRC 105377</strain>
    </source>
</reference>
<gene>
    <name evidence="2" type="ORF">Pfl04_44100</name>
</gene>
<evidence type="ECO:0000313" key="3">
    <source>
        <dbReference type="Proteomes" id="UP000653674"/>
    </source>
</evidence>
<accession>A0A8J3PMX3</accession>
<dbReference type="SUPFAM" id="SSF53474">
    <property type="entry name" value="alpha/beta-Hydrolases"/>
    <property type="match status" value="1"/>
</dbReference>
<sequence>MGEQVGDWWKLDGHAGELRVRVWPSARPKRLVLICHGYGEHIGRYEHVAAALVEGGATVCGPDHVGHGRSAGERVVIADYEAVVDDVRLAAERVRVEHPDLPLVVIGHSMGGTIATRYAQRHRPDLAGLVLSGPVLGRFETIEQLLALPEIPDIPIDIDTLSRDPEVGAAYAADELVWHGPFRRPTLLAWQRVLDDIAAGPALGDLPVLWVHGEDDPLVPLAGTRAGIAGLGASRLVERTYPGARHELFNEINADEVLAEVTAFVERVTPAAS</sequence>
<protein>
    <submittedName>
        <fullName evidence="2">Lysophospholipase</fullName>
    </submittedName>
</protein>
<name>A0A8J3PMX3_9ACTN</name>
<organism evidence="2 3">
    <name type="scientific">Planosporangium flavigriseum</name>
    <dbReference type="NCBI Taxonomy" id="373681"/>
    <lineage>
        <taxon>Bacteria</taxon>
        <taxon>Bacillati</taxon>
        <taxon>Actinomycetota</taxon>
        <taxon>Actinomycetes</taxon>
        <taxon>Micromonosporales</taxon>
        <taxon>Micromonosporaceae</taxon>
        <taxon>Planosporangium</taxon>
    </lineage>
</organism>
<keyword evidence="3" id="KW-1185">Reference proteome</keyword>
<dbReference type="AlphaFoldDB" id="A0A8J3PMX3"/>
<dbReference type="Proteomes" id="UP000653674">
    <property type="component" value="Unassembled WGS sequence"/>
</dbReference>
<dbReference type="InterPro" id="IPR051044">
    <property type="entry name" value="MAG_DAG_Lipase"/>
</dbReference>
<dbReference type="InterPro" id="IPR029058">
    <property type="entry name" value="AB_hydrolase_fold"/>
</dbReference>
<comment type="caution">
    <text evidence="2">The sequence shown here is derived from an EMBL/GenBank/DDBJ whole genome shotgun (WGS) entry which is preliminary data.</text>
</comment>
<dbReference type="InterPro" id="IPR022742">
    <property type="entry name" value="Hydrolase_4"/>
</dbReference>
<dbReference type="PANTHER" id="PTHR11614">
    <property type="entry name" value="PHOSPHOLIPASE-RELATED"/>
    <property type="match status" value="1"/>
</dbReference>
<dbReference type="RefSeq" id="WP_168079864.1">
    <property type="nucleotide sequence ID" value="NZ_BAAAQJ010000001.1"/>
</dbReference>